<feature type="compositionally biased region" description="Gly residues" evidence="3">
    <location>
        <begin position="813"/>
        <end position="825"/>
    </location>
</feature>
<dbReference type="CDD" id="cd03788">
    <property type="entry name" value="GT20_TPS"/>
    <property type="match status" value="1"/>
</dbReference>
<comment type="similarity">
    <text evidence="2">In the C-terminal section; belongs to the trehalose phosphatase family.</text>
</comment>
<dbReference type="InterPro" id="IPR001830">
    <property type="entry name" value="Glyco_trans_20"/>
</dbReference>
<geneLocation type="mitochondrion" evidence="5"/>
<dbReference type="PANTHER" id="PTHR10788:SF94">
    <property type="entry name" value="ALPHA,ALPHA-TREHALOSE-PHOSPHATE SYNTHASE [UDP-FORMING] 5"/>
    <property type="match status" value="1"/>
</dbReference>
<dbReference type="InterPro" id="IPR011993">
    <property type="entry name" value="PH-like_dom_sf"/>
</dbReference>
<dbReference type="Gene3D" id="3.30.70.1020">
    <property type="entry name" value="Trehalose-6-phosphate phosphatase related protein, domain 2"/>
    <property type="match status" value="1"/>
</dbReference>
<dbReference type="Gene3D" id="2.30.29.30">
    <property type="entry name" value="Pleckstrin-homology domain (PH domain)/Phosphotyrosine-binding domain (PTB)"/>
    <property type="match status" value="1"/>
</dbReference>
<evidence type="ECO:0000313" key="5">
    <source>
        <dbReference type="EMBL" id="SPQ94142.1"/>
    </source>
</evidence>
<dbReference type="SUPFAM" id="SSF56784">
    <property type="entry name" value="HAD-like"/>
    <property type="match status" value="1"/>
</dbReference>
<dbReference type="InterPro" id="IPR023214">
    <property type="entry name" value="HAD_sf"/>
</dbReference>
<dbReference type="CDD" id="cd01627">
    <property type="entry name" value="HAD_TPP"/>
    <property type="match status" value="1"/>
</dbReference>
<dbReference type="Proteomes" id="UP000290189">
    <property type="component" value="Unassembled WGS sequence"/>
</dbReference>
<keyword evidence="5" id="KW-0496">Mitochondrion</keyword>
<dbReference type="EMBL" id="OVEO01000002">
    <property type="protein sequence ID" value="SPQ94142.1"/>
    <property type="molecule type" value="Genomic_DNA"/>
</dbReference>
<feature type="region of interest" description="Disordered" evidence="3">
    <location>
        <begin position="801"/>
        <end position="829"/>
    </location>
</feature>
<evidence type="ECO:0000256" key="3">
    <source>
        <dbReference type="SAM" id="MobiDB-lite"/>
    </source>
</evidence>
<organism evidence="5 6">
    <name type="scientific">Plasmodiophora brassicae</name>
    <name type="common">Clubroot disease agent</name>
    <dbReference type="NCBI Taxonomy" id="37360"/>
    <lineage>
        <taxon>Eukaryota</taxon>
        <taxon>Sar</taxon>
        <taxon>Rhizaria</taxon>
        <taxon>Endomyxa</taxon>
        <taxon>Phytomyxea</taxon>
        <taxon>Plasmodiophorida</taxon>
        <taxon>Plasmodiophoridae</taxon>
        <taxon>Plasmodiophora</taxon>
    </lineage>
</organism>
<feature type="domain" description="GRAM" evidence="4">
    <location>
        <begin position="883"/>
        <end position="998"/>
    </location>
</feature>
<dbReference type="NCBIfam" id="TIGR01484">
    <property type="entry name" value="HAD-SF-IIB"/>
    <property type="match status" value="1"/>
</dbReference>
<sequence>MRTSRVAQAQKPIVQTATIPAAYPTRRKLIVVSYRLPIAAVKKEGAWHIHWDNTQAAISNMPTLSSDMDVSFVGFPDVFVAREDQDDFETQLEKFNCIPVFLDRDLHDRFFGQFCKGILWPLFHYLMPTNRQDFAINWDSLWQAYTTVNMMYSRKITTATEDDEKDYIWIHNYHLLLVPSFVRKKLSRAKIGLFLHTPFPTSDIFRTLPGKTNLLRGMLCADLLGFHTYDYVRHFLSACKRILDLDFEALPGGALGIVYCGRSVSIRISHMGIPTQPFHAILHSEKVVQLKSEILAANAGRQIIVAVDEFDVVKGVLVKLQAFERFLNAHGAEWATRIVLIVVVTPSLNSAEEQDAIRLSVVRCANQIQKRYGKEVIQIIETGANNDLETVIAHFSAANVALFTSFFDGLNVLPFEFTAAQDPDDPGVLILSEFMGCSRSLNGIIRVNPLDLEEMEEAISKALVKPKATRVAQHKLRHKFVLANSFQHWARGFLADLGEASKQSDALNYVQVGWGSGVRLIGLKADFKHLQEADIVSSYRSSKHRLLLFDYDGTLTTSIDEAPTESTLKILSALCGDPGNLVFILSGRERQRLSEWFSSLPRIGLVAEKGVYIRWPGDDDWEALPGLGDFSWKDTAIELMKSYSERTDGAYTEIKESALVWHYHNADPEYGRSQASELGKYIEKLLESTQSVDVVRYDLNRILEVKPRGVSKGLTTRKIVARLKEQGGVPQFVLCMGDDRSDEDAFVALQSPPGDKAKAKAYTVCVGIKPSNAHYYVHDTAEVLKILSSLSMVSMNASRSASRDPFADDAGPAGRGSTGGGGLSGGDQPSLSVRGSALSLSTRQFVVRNLDTGEVFAPSAFGIGPPDGVASCPPATDEDVVTFRRLFATFGPDERLYHAVSCRLWESLASFHGRKVKKRHAGIMFISNMHLSFAEENSQRKPVKIGIPLSEIVDLTSEDFGLSEGIVVSTMRDTKFFFEQFPSRNEAFTALFRTWSATQSSSADQLASIFDPLGGFSAVSSSALRPVAQAAIQSQTGNNDDLFAPQSSPASANRPPPAAGPVPPAKPTPPAKPPQKTTSVPPTRSGAPGVPSRAREGLSSSLNDDHFMEIRAGDSWFMTLAKIYYWLGSPARAATSSPHSRRTPPSLSQAST</sequence>
<feature type="compositionally biased region" description="Pro residues" evidence="3">
    <location>
        <begin position="1054"/>
        <end position="1073"/>
    </location>
</feature>
<dbReference type="GO" id="GO:0004805">
    <property type="term" value="F:trehalose-phosphatase activity"/>
    <property type="evidence" value="ECO:0007669"/>
    <property type="project" value="TreeGrafter"/>
</dbReference>
<dbReference type="GO" id="GO:0005829">
    <property type="term" value="C:cytosol"/>
    <property type="evidence" value="ECO:0007669"/>
    <property type="project" value="TreeGrafter"/>
</dbReference>
<dbReference type="GO" id="GO:0005992">
    <property type="term" value="P:trehalose biosynthetic process"/>
    <property type="evidence" value="ECO:0007669"/>
    <property type="project" value="InterPro"/>
</dbReference>
<protein>
    <recommendedName>
        <fullName evidence="4">GRAM domain-containing protein</fullName>
    </recommendedName>
</protein>
<dbReference type="Gene3D" id="3.40.50.1000">
    <property type="entry name" value="HAD superfamily/HAD-like"/>
    <property type="match status" value="1"/>
</dbReference>
<gene>
    <name evidence="5" type="ORF">PLBR_LOCUS1357</name>
</gene>
<dbReference type="NCBIfam" id="TIGR00685">
    <property type="entry name" value="T6PP"/>
    <property type="match status" value="1"/>
</dbReference>
<feature type="compositionally biased region" description="Low complexity" evidence="3">
    <location>
        <begin position="1044"/>
        <end position="1053"/>
    </location>
</feature>
<comment type="similarity">
    <text evidence="1">In the N-terminal section; belongs to the glycosyltransferase 20 family.</text>
</comment>
<dbReference type="AlphaFoldDB" id="A0A3P3Y1Y0"/>
<feature type="region of interest" description="Disordered" evidence="3">
    <location>
        <begin position="1131"/>
        <end position="1152"/>
    </location>
</feature>
<feature type="compositionally biased region" description="Low complexity" evidence="3">
    <location>
        <begin position="1135"/>
        <end position="1152"/>
    </location>
</feature>
<dbReference type="InterPro" id="IPR036412">
    <property type="entry name" value="HAD-like_sf"/>
</dbReference>
<dbReference type="InterPro" id="IPR003337">
    <property type="entry name" value="Trehalose_PPase"/>
</dbReference>
<accession>A0A3P3Y1Y0</accession>
<dbReference type="InterPro" id="IPR006379">
    <property type="entry name" value="HAD-SF_hydro_IIB"/>
</dbReference>
<reference evidence="5 6" key="1">
    <citation type="submission" date="2018-03" db="EMBL/GenBank/DDBJ databases">
        <authorList>
            <person name="Fogelqvist J."/>
        </authorList>
    </citation>
    <scope>NUCLEOTIDE SEQUENCE [LARGE SCALE GENOMIC DNA]</scope>
</reference>
<dbReference type="Pfam" id="PF02893">
    <property type="entry name" value="GRAM"/>
    <property type="match status" value="1"/>
</dbReference>
<evidence type="ECO:0000313" key="6">
    <source>
        <dbReference type="Proteomes" id="UP000290189"/>
    </source>
</evidence>
<name>A0A3P3Y1Y0_PLABS</name>
<evidence type="ECO:0000256" key="2">
    <source>
        <dbReference type="ARBA" id="ARBA00006330"/>
    </source>
</evidence>
<feature type="region of interest" description="Disordered" evidence="3">
    <location>
        <begin position="1037"/>
        <end position="1099"/>
    </location>
</feature>
<dbReference type="Pfam" id="PF02358">
    <property type="entry name" value="Trehalose_PPase"/>
    <property type="match status" value="1"/>
</dbReference>
<proteinExistence type="inferred from homology"/>
<dbReference type="PANTHER" id="PTHR10788">
    <property type="entry name" value="TREHALOSE-6-PHOSPHATE SYNTHASE"/>
    <property type="match status" value="1"/>
</dbReference>
<dbReference type="SUPFAM" id="SSF53756">
    <property type="entry name" value="UDP-Glycosyltransferase/glycogen phosphorylase"/>
    <property type="match status" value="1"/>
</dbReference>
<evidence type="ECO:0000256" key="1">
    <source>
        <dbReference type="ARBA" id="ARBA00005409"/>
    </source>
</evidence>
<dbReference type="Gene3D" id="3.40.50.2000">
    <property type="entry name" value="Glycogen Phosphorylase B"/>
    <property type="match status" value="2"/>
</dbReference>
<evidence type="ECO:0000259" key="4">
    <source>
        <dbReference type="Pfam" id="PF02893"/>
    </source>
</evidence>
<dbReference type="FunFam" id="3.40.50.1000:FF:000052">
    <property type="entry name" value="Alpha,alpha-trehalose-phosphate synthase [UDP-forming] 6"/>
    <property type="match status" value="1"/>
</dbReference>
<dbReference type="InterPro" id="IPR004182">
    <property type="entry name" value="GRAM"/>
</dbReference>
<dbReference type="Pfam" id="PF00982">
    <property type="entry name" value="Glyco_transf_20"/>
    <property type="match status" value="1"/>
</dbReference>